<gene>
    <name evidence="2" type="ordered locus">NWMN_1059</name>
</gene>
<dbReference type="KEGG" id="sae:NWMN_1059"/>
<feature type="transmembrane region" description="Helical" evidence="1">
    <location>
        <begin position="21"/>
        <end position="40"/>
    </location>
</feature>
<name>A0A0H3K882_STAAE</name>
<evidence type="ECO:0000256" key="1">
    <source>
        <dbReference type="SAM" id="Phobius"/>
    </source>
</evidence>
<dbReference type="EMBL" id="AP009351">
    <property type="protein sequence ID" value="BAF67331.1"/>
    <property type="molecule type" value="Genomic_DNA"/>
</dbReference>
<accession>A0A0H3K882</accession>
<evidence type="ECO:0000313" key="2">
    <source>
        <dbReference type="EMBL" id="BAF67331.1"/>
    </source>
</evidence>
<reference evidence="2 3" key="1">
    <citation type="journal article" date="2008" name="J. Bacteriol.">
        <title>Genome sequence of Staphylococcus aureus strain Newman and comparative analysis of staphylococcal genomes: polymorphism and evolution of two major pathogenicity islands.</title>
        <authorList>
            <person name="Baba T."/>
            <person name="Bae T."/>
            <person name="Schneewind O."/>
            <person name="Takeuchi F."/>
            <person name="Hiramatsu K."/>
        </authorList>
    </citation>
    <scope>NUCLEOTIDE SEQUENCE [LARGE SCALE GENOMIC DNA]</scope>
    <source>
        <strain evidence="2 3">Newman</strain>
    </source>
</reference>
<dbReference type="Proteomes" id="UP000006386">
    <property type="component" value="Chromosome"/>
</dbReference>
<keyword evidence="1" id="KW-0812">Transmembrane</keyword>
<sequence length="49" mass="5867">MRKFIITSNFKYRIQMLHCSTCSLVIVQCVFVFKMFRLMIMTTLETISL</sequence>
<protein>
    <submittedName>
        <fullName evidence="2">Uncharacterized protein</fullName>
    </submittedName>
</protein>
<dbReference type="HOGENOM" id="CLU_215979_0_0_9"/>
<dbReference type="AlphaFoldDB" id="A0A0H3K882"/>
<organism evidence="2 3">
    <name type="scientific">Staphylococcus aureus (strain Newman)</name>
    <dbReference type="NCBI Taxonomy" id="426430"/>
    <lineage>
        <taxon>Bacteria</taxon>
        <taxon>Bacillati</taxon>
        <taxon>Bacillota</taxon>
        <taxon>Bacilli</taxon>
        <taxon>Bacillales</taxon>
        <taxon>Staphylococcaceae</taxon>
        <taxon>Staphylococcus</taxon>
    </lineage>
</organism>
<evidence type="ECO:0000313" key="3">
    <source>
        <dbReference type="Proteomes" id="UP000006386"/>
    </source>
</evidence>
<keyword evidence="1" id="KW-0472">Membrane</keyword>
<keyword evidence="1" id="KW-1133">Transmembrane helix</keyword>
<proteinExistence type="predicted"/>